<keyword evidence="5" id="KW-1133">Transmembrane helix</keyword>
<keyword evidence="3" id="KW-0813">Transport</keyword>
<evidence type="ECO:0000256" key="4">
    <source>
        <dbReference type="ARBA" id="ARBA00022729"/>
    </source>
</evidence>
<evidence type="ECO:0000313" key="7">
    <source>
        <dbReference type="EMBL" id="MFC3676765.1"/>
    </source>
</evidence>
<evidence type="ECO:0000256" key="5">
    <source>
        <dbReference type="SAM" id="Phobius"/>
    </source>
</evidence>
<dbReference type="InterPro" id="IPR039424">
    <property type="entry name" value="SBP_5"/>
</dbReference>
<keyword evidence="8" id="KW-1185">Reference proteome</keyword>
<comment type="caution">
    <text evidence="7">The sequence shown here is derived from an EMBL/GenBank/DDBJ whole genome shotgun (WGS) entry which is preliminary data.</text>
</comment>
<dbReference type="Proteomes" id="UP001595711">
    <property type="component" value="Unassembled WGS sequence"/>
</dbReference>
<evidence type="ECO:0000256" key="1">
    <source>
        <dbReference type="ARBA" id="ARBA00004418"/>
    </source>
</evidence>
<keyword evidence="4" id="KW-0732">Signal</keyword>
<name>A0ABV7VHV9_9PROT</name>
<reference evidence="8" key="1">
    <citation type="journal article" date="2019" name="Int. J. Syst. Evol. Microbiol.">
        <title>The Global Catalogue of Microorganisms (GCM) 10K type strain sequencing project: providing services to taxonomists for standard genome sequencing and annotation.</title>
        <authorList>
            <consortium name="The Broad Institute Genomics Platform"/>
            <consortium name="The Broad Institute Genome Sequencing Center for Infectious Disease"/>
            <person name="Wu L."/>
            <person name="Ma J."/>
        </authorList>
    </citation>
    <scope>NUCLEOTIDE SEQUENCE [LARGE SCALE GENOMIC DNA]</scope>
    <source>
        <strain evidence="8">KCTC 42182</strain>
    </source>
</reference>
<dbReference type="RefSeq" id="WP_379727909.1">
    <property type="nucleotide sequence ID" value="NZ_JBHRYJ010000003.1"/>
</dbReference>
<evidence type="ECO:0000256" key="3">
    <source>
        <dbReference type="ARBA" id="ARBA00022448"/>
    </source>
</evidence>
<evidence type="ECO:0000256" key="2">
    <source>
        <dbReference type="ARBA" id="ARBA00005695"/>
    </source>
</evidence>
<dbReference type="NCBIfam" id="TIGR01409">
    <property type="entry name" value="TAT_signal_seq"/>
    <property type="match status" value="1"/>
</dbReference>
<sequence length="563" mass="62794">MSLEYKTRTHPAVRELAAKTRRGEIGRRDFLRTAALLGVSAATASSLIGITLDPGPAIAAETPKFGGNLRVSMNVKDISDPAIYDWSEKANIVRHVIEPLVRIDHENTAQPHLAVKWEASDDLKTWTFHLRKGVKWSNGDDFGADDVIVNFTRWLDPKTGSSNIGRFASMTTTVDTGKKDKDGKPVKKTTMTKGALEKVDDHTLRFHLNTADLSLPESMADYPALITHRNFVKDGGNFIKNPIGTGAFALKEFKVGERAVLVKRKDAKYWGGDVYLDQITYIDHGDDPAAQLAAFASGQIDANYETGVEQVPAIKALPDITLYEALTAQTGVARFKVTEKPFTDKRVRQAIQACIDHDRLKTLLYGNYGAPAEDHHVSPIHPEYAKLPKQKQDYDKAKKLLAEAGFADGLEIRIDCVANPTWEQNACKAIAEMVRPAGITLQINVMPGGTYWDRWTTTPFGFTNWTHRPLGVQVLNLAYRSNVPWNESSYSNPEFDKLLDEAGTKLDPNERRPYMAKLEKILQDDAVMVQSLWRSVFVSAGKKVHGIYAHPAFEHHYNKVWIG</sequence>
<dbReference type="CDD" id="cd08503">
    <property type="entry name" value="PBP2_NikA_DppA_OppA_like_17"/>
    <property type="match status" value="1"/>
</dbReference>
<dbReference type="InterPro" id="IPR019546">
    <property type="entry name" value="TAT_signal_bac_arc"/>
</dbReference>
<feature type="transmembrane region" description="Helical" evidence="5">
    <location>
        <begin position="30"/>
        <end position="52"/>
    </location>
</feature>
<gene>
    <name evidence="7" type="ORF">ACFOOQ_14505</name>
</gene>
<dbReference type="PANTHER" id="PTHR30290:SF9">
    <property type="entry name" value="OLIGOPEPTIDE-BINDING PROTEIN APPA"/>
    <property type="match status" value="1"/>
</dbReference>
<accession>A0ABV7VHV9</accession>
<dbReference type="InterPro" id="IPR006311">
    <property type="entry name" value="TAT_signal"/>
</dbReference>
<keyword evidence="5" id="KW-0812">Transmembrane</keyword>
<dbReference type="Pfam" id="PF00496">
    <property type="entry name" value="SBP_bac_5"/>
    <property type="match status" value="1"/>
</dbReference>
<dbReference type="SUPFAM" id="SSF53850">
    <property type="entry name" value="Periplasmic binding protein-like II"/>
    <property type="match status" value="1"/>
</dbReference>
<protein>
    <submittedName>
        <fullName evidence="7">ABC transporter substrate-binding protein</fullName>
    </submittedName>
</protein>
<dbReference type="InterPro" id="IPR023765">
    <property type="entry name" value="SBP_5_CS"/>
</dbReference>
<proteinExistence type="inferred from homology"/>
<dbReference type="Gene3D" id="3.40.190.10">
    <property type="entry name" value="Periplasmic binding protein-like II"/>
    <property type="match status" value="1"/>
</dbReference>
<dbReference type="Gene3D" id="3.90.76.10">
    <property type="entry name" value="Dipeptide-binding Protein, Domain 1"/>
    <property type="match status" value="1"/>
</dbReference>
<dbReference type="PIRSF" id="PIRSF002741">
    <property type="entry name" value="MppA"/>
    <property type="match status" value="1"/>
</dbReference>
<evidence type="ECO:0000313" key="8">
    <source>
        <dbReference type="Proteomes" id="UP001595711"/>
    </source>
</evidence>
<dbReference type="PROSITE" id="PS51318">
    <property type="entry name" value="TAT"/>
    <property type="match status" value="1"/>
</dbReference>
<comment type="subcellular location">
    <subcellularLocation>
        <location evidence="1">Periplasm</location>
    </subcellularLocation>
</comment>
<dbReference type="InterPro" id="IPR030678">
    <property type="entry name" value="Peptide/Ni-bd"/>
</dbReference>
<dbReference type="Gene3D" id="3.10.105.10">
    <property type="entry name" value="Dipeptide-binding Protein, Domain 3"/>
    <property type="match status" value="1"/>
</dbReference>
<organism evidence="7 8">
    <name type="scientific">Ferrovibrio xuzhouensis</name>
    <dbReference type="NCBI Taxonomy" id="1576914"/>
    <lineage>
        <taxon>Bacteria</taxon>
        <taxon>Pseudomonadati</taxon>
        <taxon>Pseudomonadota</taxon>
        <taxon>Alphaproteobacteria</taxon>
        <taxon>Rhodospirillales</taxon>
        <taxon>Rhodospirillaceae</taxon>
        <taxon>Ferrovibrio</taxon>
    </lineage>
</organism>
<dbReference type="EMBL" id="JBHRYJ010000003">
    <property type="protein sequence ID" value="MFC3676765.1"/>
    <property type="molecule type" value="Genomic_DNA"/>
</dbReference>
<dbReference type="PROSITE" id="PS01040">
    <property type="entry name" value="SBP_BACTERIAL_5"/>
    <property type="match status" value="1"/>
</dbReference>
<dbReference type="PANTHER" id="PTHR30290">
    <property type="entry name" value="PERIPLASMIC BINDING COMPONENT OF ABC TRANSPORTER"/>
    <property type="match status" value="1"/>
</dbReference>
<keyword evidence="5" id="KW-0472">Membrane</keyword>
<dbReference type="InterPro" id="IPR000914">
    <property type="entry name" value="SBP_5_dom"/>
</dbReference>
<evidence type="ECO:0000259" key="6">
    <source>
        <dbReference type="Pfam" id="PF00496"/>
    </source>
</evidence>
<comment type="similarity">
    <text evidence="2">Belongs to the bacterial solute-binding protein 5 family.</text>
</comment>
<feature type="domain" description="Solute-binding protein family 5" evidence="6">
    <location>
        <begin position="109"/>
        <end position="463"/>
    </location>
</feature>